<sequence length="60" mass="7245">MAGNERVLGVIHFILAILWIWIFLQSKRRKSVNYIHIMLLLFAVGILINSLYKVINRWWY</sequence>
<organism evidence="2 3">
    <name type="scientific">Neobacillus bataviensis</name>
    <dbReference type="NCBI Taxonomy" id="220685"/>
    <lineage>
        <taxon>Bacteria</taxon>
        <taxon>Bacillati</taxon>
        <taxon>Bacillota</taxon>
        <taxon>Bacilli</taxon>
        <taxon>Bacillales</taxon>
        <taxon>Bacillaceae</taxon>
        <taxon>Neobacillus</taxon>
    </lineage>
</organism>
<name>A0A561CRK7_9BACI</name>
<evidence type="ECO:0000313" key="3">
    <source>
        <dbReference type="Proteomes" id="UP000319671"/>
    </source>
</evidence>
<dbReference type="AlphaFoldDB" id="A0A561CRK7"/>
<evidence type="ECO:0000256" key="1">
    <source>
        <dbReference type="SAM" id="Phobius"/>
    </source>
</evidence>
<keyword evidence="1" id="KW-0812">Transmembrane</keyword>
<keyword evidence="3" id="KW-1185">Reference proteome</keyword>
<dbReference type="Proteomes" id="UP000319671">
    <property type="component" value="Unassembled WGS sequence"/>
</dbReference>
<protein>
    <submittedName>
        <fullName evidence="2">Uncharacterized protein</fullName>
    </submittedName>
</protein>
<comment type="caution">
    <text evidence="2">The sequence shown here is derived from an EMBL/GenBank/DDBJ whole genome shotgun (WGS) entry which is preliminary data.</text>
</comment>
<dbReference type="EMBL" id="VIVN01000015">
    <property type="protein sequence ID" value="TWD93458.1"/>
    <property type="molecule type" value="Genomic_DNA"/>
</dbReference>
<reference evidence="2 3" key="1">
    <citation type="submission" date="2019-06" db="EMBL/GenBank/DDBJ databases">
        <title>Sorghum-associated microbial communities from plants grown in Nebraska, USA.</title>
        <authorList>
            <person name="Schachtman D."/>
        </authorList>
    </citation>
    <scope>NUCLEOTIDE SEQUENCE [LARGE SCALE GENOMIC DNA]</scope>
    <source>
        <strain evidence="2 3">2482</strain>
    </source>
</reference>
<feature type="transmembrane region" description="Helical" evidence="1">
    <location>
        <begin position="6"/>
        <end position="24"/>
    </location>
</feature>
<feature type="transmembrane region" description="Helical" evidence="1">
    <location>
        <begin position="31"/>
        <end position="52"/>
    </location>
</feature>
<gene>
    <name evidence="2" type="ORF">FB550_11595</name>
</gene>
<evidence type="ECO:0000313" key="2">
    <source>
        <dbReference type="EMBL" id="TWD93458.1"/>
    </source>
</evidence>
<keyword evidence="1" id="KW-1133">Transmembrane helix</keyword>
<accession>A0A561CRK7</accession>
<proteinExistence type="predicted"/>
<keyword evidence="1" id="KW-0472">Membrane</keyword>